<sequence length="376" mass="41775">MSFTNLINNLIANASLLLVGLYIISRVTKLGFTTKLPIRRQVTISFLLAGLSILITLHGVLWNAQADFQYGFVPLIIAALYFGMPGIRITYVSSILVLPFILSETLLLITFLDYTLAAGGAIVYMHLRERIEPTRDIRIVNAISLVFISVLSMLNFNNYDHSTTYFLSLIAFVLIGYSAGFVLHIVYGGMRKMQRSERLITKYKEAAFTDALTGLGNRRRFDEEMKRVDEEVFTSPQDVALLLLDIDHFKSINDTYGHDAGDAILIELGHRLAETARADDMVCRNGGEEFSVLLADCNLSQGFVIGKRYLRQISETPFPLPDGSSVDLTVSIGVASTSEAKVVTSTQLIKKADVGLYVAKRSGRNRLGKWSELKAN</sequence>
<dbReference type="OrthoDB" id="9759607at2"/>
<dbReference type="NCBIfam" id="TIGR00254">
    <property type="entry name" value="GGDEF"/>
    <property type="match status" value="1"/>
</dbReference>
<dbReference type="Gene3D" id="3.30.70.270">
    <property type="match status" value="1"/>
</dbReference>
<evidence type="ECO:0000259" key="2">
    <source>
        <dbReference type="PROSITE" id="PS50887"/>
    </source>
</evidence>
<dbReference type="GO" id="GO:0043709">
    <property type="term" value="P:cell adhesion involved in single-species biofilm formation"/>
    <property type="evidence" value="ECO:0007669"/>
    <property type="project" value="TreeGrafter"/>
</dbReference>
<gene>
    <name evidence="3" type="primary">pleD_2</name>
    <name evidence="3" type="ORF">NCTC13163_00743</name>
</gene>
<dbReference type="FunFam" id="3.30.70.270:FF:000001">
    <property type="entry name" value="Diguanylate cyclase domain protein"/>
    <property type="match status" value="1"/>
</dbReference>
<dbReference type="InterPro" id="IPR050469">
    <property type="entry name" value="Diguanylate_Cyclase"/>
</dbReference>
<feature type="transmembrane region" description="Helical" evidence="1">
    <location>
        <begin position="7"/>
        <end position="24"/>
    </location>
</feature>
<dbReference type="GO" id="GO:0005886">
    <property type="term" value="C:plasma membrane"/>
    <property type="evidence" value="ECO:0007669"/>
    <property type="project" value="TreeGrafter"/>
</dbReference>
<protein>
    <submittedName>
        <fullName evidence="3">Stalked cell differentiation-controlling protein</fullName>
    </submittedName>
</protein>
<proteinExistence type="predicted"/>
<evidence type="ECO:0000256" key="1">
    <source>
        <dbReference type="SAM" id="Phobius"/>
    </source>
</evidence>
<dbReference type="SUPFAM" id="SSF55073">
    <property type="entry name" value="Nucleotide cyclase"/>
    <property type="match status" value="1"/>
</dbReference>
<dbReference type="Pfam" id="PF00990">
    <property type="entry name" value="GGDEF"/>
    <property type="match status" value="1"/>
</dbReference>
<dbReference type="GO" id="GO:1902201">
    <property type="term" value="P:negative regulation of bacterial-type flagellum-dependent cell motility"/>
    <property type="evidence" value="ECO:0007669"/>
    <property type="project" value="TreeGrafter"/>
</dbReference>
<dbReference type="EMBL" id="UGGP01000001">
    <property type="protein sequence ID" value="STO07397.1"/>
    <property type="molecule type" value="Genomic_DNA"/>
</dbReference>
<reference evidence="3 4" key="1">
    <citation type="submission" date="2018-06" db="EMBL/GenBank/DDBJ databases">
        <authorList>
            <consortium name="Pathogen Informatics"/>
            <person name="Doyle S."/>
        </authorList>
    </citation>
    <scope>NUCLEOTIDE SEQUENCE [LARGE SCALE GENOMIC DNA]</scope>
    <source>
        <strain evidence="3 4">NCTC13163</strain>
    </source>
</reference>
<feature type="domain" description="GGDEF" evidence="2">
    <location>
        <begin position="237"/>
        <end position="372"/>
    </location>
</feature>
<dbReference type="PANTHER" id="PTHR45138">
    <property type="entry name" value="REGULATORY COMPONENTS OF SENSORY TRANSDUCTION SYSTEM"/>
    <property type="match status" value="1"/>
</dbReference>
<feature type="transmembrane region" description="Helical" evidence="1">
    <location>
        <begin position="75"/>
        <end position="101"/>
    </location>
</feature>
<dbReference type="CDD" id="cd01949">
    <property type="entry name" value="GGDEF"/>
    <property type="match status" value="1"/>
</dbReference>
<feature type="transmembrane region" description="Helical" evidence="1">
    <location>
        <begin position="107"/>
        <end position="127"/>
    </location>
</feature>
<accession>A0A377FRE7</accession>
<dbReference type="AlphaFoldDB" id="A0A377FRE7"/>
<feature type="transmembrane region" description="Helical" evidence="1">
    <location>
        <begin position="165"/>
        <end position="187"/>
    </location>
</feature>
<dbReference type="InterPro" id="IPR043128">
    <property type="entry name" value="Rev_trsase/Diguanyl_cyclase"/>
</dbReference>
<dbReference type="PROSITE" id="PS50887">
    <property type="entry name" value="GGDEF"/>
    <property type="match status" value="1"/>
</dbReference>
<dbReference type="Proteomes" id="UP000254060">
    <property type="component" value="Unassembled WGS sequence"/>
</dbReference>
<dbReference type="GO" id="GO:0052621">
    <property type="term" value="F:diguanylate cyclase activity"/>
    <property type="evidence" value="ECO:0007669"/>
    <property type="project" value="TreeGrafter"/>
</dbReference>
<keyword evidence="1" id="KW-0472">Membrane</keyword>
<dbReference type="SMART" id="SM00267">
    <property type="entry name" value="GGDEF"/>
    <property type="match status" value="1"/>
</dbReference>
<feature type="transmembrane region" description="Helical" evidence="1">
    <location>
        <begin position="44"/>
        <end position="63"/>
    </location>
</feature>
<evidence type="ECO:0000313" key="4">
    <source>
        <dbReference type="Proteomes" id="UP000254060"/>
    </source>
</evidence>
<evidence type="ECO:0000313" key="3">
    <source>
        <dbReference type="EMBL" id="STO07397.1"/>
    </source>
</evidence>
<keyword evidence="1" id="KW-1133">Transmembrane helix</keyword>
<keyword evidence="1" id="KW-0812">Transmembrane</keyword>
<dbReference type="RefSeq" id="WP_029334491.1">
    <property type="nucleotide sequence ID" value="NZ_UGGP01000001.1"/>
</dbReference>
<dbReference type="InterPro" id="IPR000160">
    <property type="entry name" value="GGDEF_dom"/>
</dbReference>
<dbReference type="STRING" id="1397694.GCA_000702585_01258"/>
<feature type="transmembrane region" description="Helical" evidence="1">
    <location>
        <begin position="139"/>
        <end position="159"/>
    </location>
</feature>
<dbReference type="PANTHER" id="PTHR45138:SF9">
    <property type="entry name" value="DIGUANYLATE CYCLASE DGCM-RELATED"/>
    <property type="match status" value="1"/>
</dbReference>
<name>A0A377FRE7_9BACL</name>
<dbReference type="InterPro" id="IPR029787">
    <property type="entry name" value="Nucleotide_cyclase"/>
</dbReference>
<organism evidence="3 4">
    <name type="scientific">Exiguobacterium aurantiacum</name>
    <dbReference type="NCBI Taxonomy" id="33987"/>
    <lineage>
        <taxon>Bacteria</taxon>
        <taxon>Bacillati</taxon>
        <taxon>Bacillota</taxon>
        <taxon>Bacilli</taxon>
        <taxon>Bacillales</taxon>
        <taxon>Bacillales Family XII. Incertae Sedis</taxon>
        <taxon>Exiguobacterium</taxon>
    </lineage>
</organism>